<dbReference type="Proteomes" id="UP000315252">
    <property type="component" value="Unassembled WGS sequence"/>
</dbReference>
<organism evidence="2 3">
    <name type="scientific">Denitrobaculum tricleocarpae</name>
    <dbReference type="NCBI Taxonomy" id="2591009"/>
    <lineage>
        <taxon>Bacteria</taxon>
        <taxon>Pseudomonadati</taxon>
        <taxon>Pseudomonadota</taxon>
        <taxon>Alphaproteobacteria</taxon>
        <taxon>Rhodospirillales</taxon>
        <taxon>Rhodospirillaceae</taxon>
        <taxon>Denitrobaculum</taxon>
    </lineage>
</organism>
<comment type="caution">
    <text evidence="2">The sequence shown here is derived from an EMBL/GenBank/DDBJ whole genome shotgun (WGS) entry which is preliminary data.</text>
</comment>
<name>A0A545U2X4_9PROT</name>
<dbReference type="AlphaFoldDB" id="A0A545U2X4"/>
<protein>
    <recommendedName>
        <fullName evidence="4">DUF4760 domain-containing protein</fullName>
    </recommendedName>
</protein>
<evidence type="ECO:0008006" key="4">
    <source>
        <dbReference type="Google" id="ProtNLM"/>
    </source>
</evidence>
<keyword evidence="1" id="KW-0812">Transmembrane</keyword>
<evidence type="ECO:0000313" key="3">
    <source>
        <dbReference type="Proteomes" id="UP000315252"/>
    </source>
</evidence>
<sequence>MSDLNSELALVTTDPRVLGAVVAGVATLAVFTASKVYDVWVTAKVKRDSKRRLINALYTEIGHNKEELIKAVEKSPSTAALMRALAEDDRRTVHMVYARNMRFFEDLKGELHVLPSALLGHTVKFYNCLESVYAQMDGFERESFKTMTPAGKRATMENLIEKMLEATALASLARGQFEAHFDHLRD</sequence>
<gene>
    <name evidence="2" type="ORF">FKG95_04430</name>
</gene>
<proteinExistence type="predicted"/>
<feature type="transmembrane region" description="Helical" evidence="1">
    <location>
        <begin position="20"/>
        <end position="43"/>
    </location>
</feature>
<reference evidence="2 3" key="1">
    <citation type="submission" date="2019-06" db="EMBL/GenBank/DDBJ databases">
        <title>Whole genome sequence for Rhodospirillaceae sp. R148.</title>
        <authorList>
            <person name="Wang G."/>
        </authorList>
    </citation>
    <scope>NUCLEOTIDE SEQUENCE [LARGE SCALE GENOMIC DNA]</scope>
    <source>
        <strain evidence="2 3">R148</strain>
    </source>
</reference>
<accession>A0A545U2X4</accession>
<keyword evidence="1" id="KW-1133">Transmembrane helix</keyword>
<keyword evidence="1" id="KW-0472">Membrane</keyword>
<dbReference type="EMBL" id="VHSH01000001">
    <property type="protein sequence ID" value="TQV83832.1"/>
    <property type="molecule type" value="Genomic_DNA"/>
</dbReference>
<keyword evidence="3" id="KW-1185">Reference proteome</keyword>
<evidence type="ECO:0000313" key="2">
    <source>
        <dbReference type="EMBL" id="TQV83832.1"/>
    </source>
</evidence>
<dbReference type="RefSeq" id="WP_142895067.1">
    <property type="nucleotide sequence ID" value="NZ_ML660052.1"/>
</dbReference>
<evidence type="ECO:0000256" key="1">
    <source>
        <dbReference type="SAM" id="Phobius"/>
    </source>
</evidence>